<dbReference type="RefSeq" id="WP_190598555.1">
    <property type="nucleotide sequence ID" value="NZ_JADEVV010000012.1"/>
</dbReference>
<evidence type="ECO:0000256" key="6">
    <source>
        <dbReference type="SAM" id="Phobius"/>
    </source>
</evidence>
<evidence type="ECO:0000313" key="9">
    <source>
        <dbReference type="Proteomes" id="UP000658720"/>
    </source>
</evidence>
<reference evidence="8 9" key="1">
    <citation type="submission" date="2020-10" db="EMBL/GenBank/DDBJ databases">
        <authorList>
            <person name="Castelo-Branco R."/>
            <person name="Eusebio N."/>
            <person name="Adriana R."/>
            <person name="Vieira A."/>
            <person name="Brugerolle De Fraissinette N."/>
            <person name="Rezende De Castro R."/>
            <person name="Schneider M.P."/>
            <person name="Vasconcelos V."/>
            <person name="Leao P.N."/>
        </authorList>
    </citation>
    <scope>NUCLEOTIDE SEQUENCE [LARGE SCALE GENOMIC DNA]</scope>
    <source>
        <strain evidence="8 9">LEGE 00031</strain>
    </source>
</reference>
<name>A0ABR9VPW5_9SYNC</name>
<gene>
    <name evidence="8" type="ORF">IQ217_05835</name>
</gene>
<comment type="similarity">
    <text evidence="2">Belongs to the DsbD family.</text>
</comment>
<comment type="caution">
    <text evidence="8">The sequence shown here is derived from an EMBL/GenBank/DDBJ whole genome shotgun (WGS) entry which is preliminary data.</text>
</comment>
<dbReference type="Pfam" id="PF02683">
    <property type="entry name" value="DsbD_TM"/>
    <property type="match status" value="1"/>
</dbReference>
<feature type="transmembrane region" description="Helical" evidence="6">
    <location>
        <begin position="185"/>
        <end position="206"/>
    </location>
</feature>
<dbReference type="InterPro" id="IPR051790">
    <property type="entry name" value="Cytochrome_c-biogenesis_DsbD"/>
</dbReference>
<comment type="subcellular location">
    <subcellularLocation>
        <location evidence="1">Membrane</location>
        <topology evidence="1">Multi-pass membrane protein</topology>
    </subcellularLocation>
</comment>
<keyword evidence="4 6" id="KW-1133">Transmembrane helix</keyword>
<dbReference type="PANTHER" id="PTHR31272:SF6">
    <property type="entry name" value="CYTOCHROME C-TYPE BIOGENESIS CCDA-LIKE CHLOROPLASTIC PROTEIN"/>
    <property type="match status" value="1"/>
</dbReference>
<accession>A0ABR9VPW5</accession>
<dbReference type="InterPro" id="IPR003834">
    <property type="entry name" value="Cyt_c_assmbl_TM_dom"/>
</dbReference>
<feature type="transmembrane region" description="Helical" evidence="6">
    <location>
        <begin position="218"/>
        <end position="237"/>
    </location>
</feature>
<evidence type="ECO:0000256" key="1">
    <source>
        <dbReference type="ARBA" id="ARBA00004141"/>
    </source>
</evidence>
<feature type="transmembrane region" description="Helical" evidence="6">
    <location>
        <begin position="112"/>
        <end position="136"/>
    </location>
</feature>
<evidence type="ECO:0000256" key="2">
    <source>
        <dbReference type="ARBA" id="ARBA00006143"/>
    </source>
</evidence>
<proteinExistence type="inferred from homology"/>
<evidence type="ECO:0000256" key="3">
    <source>
        <dbReference type="ARBA" id="ARBA00022692"/>
    </source>
</evidence>
<dbReference type="Proteomes" id="UP000658720">
    <property type="component" value="Unassembled WGS sequence"/>
</dbReference>
<dbReference type="PANTHER" id="PTHR31272">
    <property type="entry name" value="CYTOCHROME C-TYPE BIOGENESIS PROTEIN HI_1454-RELATED"/>
    <property type="match status" value="1"/>
</dbReference>
<organism evidence="8 9">
    <name type="scientific">Synechocystis salina LEGE 00031</name>
    <dbReference type="NCBI Taxonomy" id="1828736"/>
    <lineage>
        <taxon>Bacteria</taxon>
        <taxon>Bacillati</taxon>
        <taxon>Cyanobacteriota</taxon>
        <taxon>Cyanophyceae</taxon>
        <taxon>Synechococcales</taxon>
        <taxon>Merismopediaceae</taxon>
        <taxon>Synechocystis</taxon>
    </lineage>
</organism>
<feature type="transmembrane region" description="Helical" evidence="6">
    <location>
        <begin position="66"/>
        <end position="91"/>
    </location>
</feature>
<feature type="transmembrane region" description="Helical" evidence="6">
    <location>
        <begin position="142"/>
        <end position="164"/>
    </location>
</feature>
<feature type="transmembrane region" description="Helical" evidence="6">
    <location>
        <begin position="12"/>
        <end position="35"/>
    </location>
</feature>
<keyword evidence="5 6" id="KW-0472">Membrane</keyword>
<evidence type="ECO:0000256" key="4">
    <source>
        <dbReference type="ARBA" id="ARBA00022989"/>
    </source>
</evidence>
<protein>
    <submittedName>
        <fullName evidence="8">Cytochrome c biogenesis protein CcdA</fullName>
    </submittedName>
</protein>
<keyword evidence="3 6" id="KW-0812">Transmembrane</keyword>
<evidence type="ECO:0000259" key="7">
    <source>
        <dbReference type="Pfam" id="PF02683"/>
    </source>
</evidence>
<keyword evidence="9" id="KW-1185">Reference proteome</keyword>
<feature type="domain" description="Cytochrome C biogenesis protein transmembrane" evidence="7">
    <location>
        <begin position="70"/>
        <end position="257"/>
    </location>
</feature>
<evidence type="ECO:0000256" key="5">
    <source>
        <dbReference type="ARBA" id="ARBA00023136"/>
    </source>
</evidence>
<dbReference type="EMBL" id="JADEVV010000012">
    <property type="protein sequence ID" value="MBE9253390.1"/>
    <property type="molecule type" value="Genomic_DNA"/>
</dbReference>
<evidence type="ECO:0000313" key="8">
    <source>
        <dbReference type="EMBL" id="MBE9253390.1"/>
    </source>
</evidence>
<feature type="transmembrane region" description="Helical" evidence="6">
    <location>
        <begin position="249"/>
        <end position="268"/>
    </location>
</feature>
<sequence>MLNRARRYFSPTAPWTFCLILFLGALSLVVLIHQWGPLTAGLDHFIAAVENHYQQWFDQQNTSNPLILLPLAFFGGLLASFSPCILALLPVNLSYIGTLQVTSRRQALVKASLFVLGTVIVLSLFGLVSAFASAVIVDFKGYVHLAIGTIILAMGLSFAGLIHLPLPRTQISLPVAGPLGVGMTFALVSSPCASPVLFAVLAAASATGSQSLSVVTMVFYALGYTAVIFLASLFTGLIKQSRTLLKHSYWVTGLGSAFLMLAGGYYLLTGLGWFF</sequence>